<dbReference type="Proteomes" id="UP000019143">
    <property type="component" value="Unassembled WGS sequence"/>
</dbReference>
<gene>
    <name evidence="1" type="ORF">XPU_0283</name>
</gene>
<dbReference type="EMBL" id="BAVB01000041">
    <property type="protein sequence ID" value="GAE48751.1"/>
    <property type="molecule type" value="Genomic_DNA"/>
</dbReference>
<sequence length="24" mass="2477">TDRHCARSGGHGAVAAIVEPSAWK</sequence>
<comment type="caution">
    <text evidence="1">The sequence shown here is derived from an EMBL/GenBank/DDBJ whole genome shotgun (WGS) entry which is preliminary data.</text>
</comment>
<dbReference type="AlphaFoldDB" id="W4RWQ7"/>
<reference evidence="1 2" key="1">
    <citation type="submission" date="2014-01" db="EMBL/GenBank/DDBJ databases">
        <title>Genome sequence and analysis of Xanthomonas arboricola pv. pruni.</title>
        <authorList>
            <person name="Fujikawa T."/>
            <person name="Nakazono-Nagaoka E."/>
        </authorList>
    </citation>
    <scope>NUCLEOTIDE SEQUENCE [LARGE SCALE GENOMIC DNA]</scope>
    <source>
        <strain evidence="2">MAFF 311562</strain>
    </source>
</reference>
<accession>W4RWQ7</accession>
<name>W4RWQ7_9XANT</name>
<protein>
    <submittedName>
        <fullName evidence="1">Uncharacterized protein</fullName>
    </submittedName>
</protein>
<evidence type="ECO:0000313" key="2">
    <source>
        <dbReference type="Proteomes" id="UP000019143"/>
    </source>
</evidence>
<feature type="non-terminal residue" evidence="1">
    <location>
        <position position="1"/>
    </location>
</feature>
<organism evidence="1 2">
    <name type="scientific">Xanthomonas arboricola pv. pruni str. MAFF 311562</name>
    <dbReference type="NCBI Taxonomy" id="1414836"/>
    <lineage>
        <taxon>Bacteria</taxon>
        <taxon>Pseudomonadati</taxon>
        <taxon>Pseudomonadota</taxon>
        <taxon>Gammaproteobacteria</taxon>
        <taxon>Lysobacterales</taxon>
        <taxon>Lysobacteraceae</taxon>
        <taxon>Xanthomonas</taxon>
    </lineage>
</organism>
<proteinExistence type="predicted"/>
<evidence type="ECO:0000313" key="1">
    <source>
        <dbReference type="EMBL" id="GAE48751.1"/>
    </source>
</evidence>